<organism evidence="1 2">
    <name type="scientific">Candidatus Azambacteria bacterium GW2011_GWA2_42_9</name>
    <dbReference type="NCBI Taxonomy" id="1618613"/>
    <lineage>
        <taxon>Bacteria</taxon>
        <taxon>Candidatus Azamiibacteriota</taxon>
    </lineage>
</organism>
<dbReference type="Proteomes" id="UP000034563">
    <property type="component" value="Unassembled WGS sequence"/>
</dbReference>
<name>A0A0G1BPX0_9BACT</name>
<reference evidence="1 2" key="1">
    <citation type="journal article" date="2015" name="Nature">
        <title>rRNA introns, odd ribosomes, and small enigmatic genomes across a large radiation of phyla.</title>
        <authorList>
            <person name="Brown C.T."/>
            <person name="Hug L.A."/>
            <person name="Thomas B.C."/>
            <person name="Sharon I."/>
            <person name="Castelle C.J."/>
            <person name="Singh A."/>
            <person name="Wilkins M.J."/>
            <person name="Williams K.H."/>
            <person name="Banfield J.F."/>
        </authorList>
    </citation>
    <scope>NUCLEOTIDE SEQUENCE [LARGE SCALE GENOMIC DNA]</scope>
</reference>
<dbReference type="InterPro" id="IPR054194">
    <property type="entry name" value="DUF6899"/>
</dbReference>
<sequence>MPYILKKENGILKEHRKKLEPHLCFLAKRIRAVARHYQESPDGRIPVYFYACEELALKVQPQKRYALLSAVRAVYSDANYEWCRKMKTRPAKLEFVGHKYSVLLQRIEKLVKEIKKITDASKEPHLVWPGLLNYSLTVLGLKIMDDPKDKRFSALVAGTLKYLHGYFYEKYMAPYENEQEEKNGKMFPE</sequence>
<accession>A0A0G1BPX0</accession>
<proteinExistence type="predicted"/>
<comment type="caution">
    <text evidence="1">The sequence shown here is derived from an EMBL/GenBank/DDBJ whole genome shotgun (WGS) entry which is preliminary data.</text>
</comment>
<dbReference type="AlphaFoldDB" id="A0A0G1BPX0"/>
<dbReference type="Pfam" id="PF21840">
    <property type="entry name" value="DUF6899"/>
    <property type="match status" value="1"/>
</dbReference>
<gene>
    <name evidence="1" type="ORF">UV48_C0015G0037</name>
</gene>
<evidence type="ECO:0000313" key="1">
    <source>
        <dbReference type="EMBL" id="KKS75279.1"/>
    </source>
</evidence>
<dbReference type="EMBL" id="LCEQ01000015">
    <property type="protein sequence ID" value="KKS75279.1"/>
    <property type="molecule type" value="Genomic_DNA"/>
</dbReference>
<evidence type="ECO:0000313" key="2">
    <source>
        <dbReference type="Proteomes" id="UP000034563"/>
    </source>
</evidence>
<protein>
    <submittedName>
        <fullName evidence="1">Uncharacterized protein</fullName>
    </submittedName>
</protein>